<feature type="transmembrane region" description="Helical" evidence="12">
    <location>
        <begin position="67"/>
        <end position="87"/>
    </location>
</feature>
<dbReference type="GO" id="GO:0016717">
    <property type="term" value="F:oxidoreductase activity, acting on paired donors, with oxidation of a pair of donors resulting in the reduction of molecular oxygen to two molecules of water"/>
    <property type="evidence" value="ECO:0007669"/>
    <property type="project" value="InterPro"/>
</dbReference>
<keyword evidence="11" id="KW-0275">Fatty acid biosynthesis</keyword>
<name>A0A411HH60_9GAMM</name>
<evidence type="ECO:0000256" key="4">
    <source>
        <dbReference type="ARBA" id="ARBA00022692"/>
    </source>
</evidence>
<dbReference type="OrthoDB" id="19906at2"/>
<dbReference type="InterPro" id="IPR005804">
    <property type="entry name" value="FA_desaturase_dom"/>
</dbReference>
<evidence type="ECO:0000256" key="2">
    <source>
        <dbReference type="ARBA" id="ARBA00008749"/>
    </source>
</evidence>
<feature type="transmembrane region" description="Helical" evidence="12">
    <location>
        <begin position="43"/>
        <end position="61"/>
    </location>
</feature>
<dbReference type="PANTHER" id="PTHR11351:SF31">
    <property type="entry name" value="DESATURASE 1, ISOFORM A-RELATED"/>
    <property type="match status" value="1"/>
</dbReference>
<feature type="transmembrane region" description="Helical" evidence="12">
    <location>
        <begin position="178"/>
        <end position="197"/>
    </location>
</feature>
<keyword evidence="15" id="KW-1185">Reference proteome</keyword>
<feature type="transmembrane region" description="Helical" evidence="12">
    <location>
        <begin position="217"/>
        <end position="238"/>
    </location>
</feature>
<dbReference type="Proteomes" id="UP000291562">
    <property type="component" value="Chromosome"/>
</dbReference>
<evidence type="ECO:0000256" key="10">
    <source>
        <dbReference type="ARBA" id="ARBA00023136"/>
    </source>
</evidence>
<evidence type="ECO:0000313" key="15">
    <source>
        <dbReference type="Proteomes" id="UP000291562"/>
    </source>
</evidence>
<evidence type="ECO:0000256" key="7">
    <source>
        <dbReference type="ARBA" id="ARBA00023002"/>
    </source>
</evidence>
<comment type="subcellular location">
    <subcellularLocation>
        <location evidence="1">Membrane</location>
        <topology evidence="1">Multi-pass membrane protein</topology>
    </subcellularLocation>
</comment>
<keyword evidence="8" id="KW-0408">Iron</keyword>
<dbReference type="InterPro" id="IPR015876">
    <property type="entry name" value="Acyl-CoA_DS"/>
</dbReference>
<keyword evidence="7" id="KW-0560">Oxidoreductase</keyword>
<evidence type="ECO:0000259" key="13">
    <source>
        <dbReference type="Pfam" id="PF00487"/>
    </source>
</evidence>
<dbReference type="GO" id="GO:0006633">
    <property type="term" value="P:fatty acid biosynthetic process"/>
    <property type="evidence" value="ECO:0007669"/>
    <property type="project" value="UniProtKB-KW"/>
</dbReference>
<proteinExistence type="inferred from homology"/>
<dbReference type="CDD" id="cd03505">
    <property type="entry name" value="Delta9-FADS-like"/>
    <property type="match status" value="1"/>
</dbReference>
<dbReference type="KEGG" id="xbc:ELE36_05415"/>
<dbReference type="PRINTS" id="PR00075">
    <property type="entry name" value="FACDDSATRASE"/>
</dbReference>
<dbReference type="AlphaFoldDB" id="A0A411HH60"/>
<keyword evidence="9" id="KW-0443">Lipid metabolism</keyword>
<gene>
    <name evidence="14" type="ORF">ELE36_05415</name>
</gene>
<evidence type="ECO:0000256" key="12">
    <source>
        <dbReference type="SAM" id="Phobius"/>
    </source>
</evidence>
<dbReference type="GO" id="GO:0016020">
    <property type="term" value="C:membrane"/>
    <property type="evidence" value="ECO:0007669"/>
    <property type="project" value="UniProtKB-SubCell"/>
</dbReference>
<dbReference type="Pfam" id="PF00487">
    <property type="entry name" value="FA_desaturase"/>
    <property type="match status" value="1"/>
</dbReference>
<dbReference type="RefSeq" id="WP_129832112.1">
    <property type="nucleotide sequence ID" value="NZ_CP035704.1"/>
</dbReference>
<feature type="domain" description="Fatty acid desaturase" evidence="13">
    <location>
        <begin position="65"/>
        <end position="295"/>
    </location>
</feature>
<evidence type="ECO:0000256" key="3">
    <source>
        <dbReference type="ARBA" id="ARBA00022516"/>
    </source>
</evidence>
<comment type="similarity">
    <text evidence="2">Belongs to the fatty acid desaturase type 2 family.</text>
</comment>
<evidence type="ECO:0000256" key="11">
    <source>
        <dbReference type="ARBA" id="ARBA00023160"/>
    </source>
</evidence>
<reference evidence="14 15" key="1">
    <citation type="submission" date="2019-01" db="EMBL/GenBank/DDBJ databases">
        <title>Pseudolysobacter antarctica gen. nov., sp. nov., isolated from Fildes Peninsula, Antarctica.</title>
        <authorList>
            <person name="Wei Z."/>
            <person name="Peng F."/>
        </authorList>
    </citation>
    <scope>NUCLEOTIDE SEQUENCE [LARGE SCALE GENOMIC DNA]</scope>
    <source>
        <strain evidence="14 15">AQ6-296</strain>
    </source>
</reference>
<evidence type="ECO:0000313" key="14">
    <source>
        <dbReference type="EMBL" id="QBB69852.1"/>
    </source>
</evidence>
<dbReference type="PANTHER" id="PTHR11351">
    <property type="entry name" value="ACYL-COA DESATURASE"/>
    <property type="match status" value="1"/>
</dbReference>
<organism evidence="14 15">
    <name type="scientific">Pseudolysobacter antarcticus</name>
    <dbReference type="NCBI Taxonomy" id="2511995"/>
    <lineage>
        <taxon>Bacteria</taxon>
        <taxon>Pseudomonadati</taxon>
        <taxon>Pseudomonadota</taxon>
        <taxon>Gammaproteobacteria</taxon>
        <taxon>Lysobacterales</taxon>
        <taxon>Rhodanobacteraceae</taxon>
        <taxon>Pseudolysobacter</taxon>
    </lineage>
</organism>
<dbReference type="EMBL" id="CP035704">
    <property type="protein sequence ID" value="QBB69852.1"/>
    <property type="molecule type" value="Genomic_DNA"/>
</dbReference>
<keyword evidence="6 12" id="KW-1133">Transmembrane helix</keyword>
<accession>A0A411HH60</accession>
<evidence type="ECO:0000256" key="6">
    <source>
        <dbReference type="ARBA" id="ARBA00022989"/>
    </source>
</evidence>
<evidence type="ECO:0000256" key="5">
    <source>
        <dbReference type="ARBA" id="ARBA00022832"/>
    </source>
</evidence>
<evidence type="ECO:0000256" key="9">
    <source>
        <dbReference type="ARBA" id="ARBA00023098"/>
    </source>
</evidence>
<evidence type="ECO:0000256" key="1">
    <source>
        <dbReference type="ARBA" id="ARBA00004141"/>
    </source>
</evidence>
<evidence type="ECO:0000256" key="8">
    <source>
        <dbReference type="ARBA" id="ARBA00023004"/>
    </source>
</evidence>
<keyword evidence="4 12" id="KW-0812">Transmembrane</keyword>
<sequence>MIPTIAPLPPVWRRGLTALVRWFDSSASGTENISDATLDRIDWLRVLPFIGLHLACIGVIWVGFSWFALWVALGLYAIRMFAITAFYHRYFSHKAFKTSRALQFIFAAIGSMCVQRGPLWWASHHRHHHRFSDTEKDIHSPHQHGFLWSHLGWFLTPRGFRTDWEAIPDLKRYPELRWLDRFDILVPIALAVALFFLGKYLQHAYPALGTSGPQLLIWGFFISTMVLFHVTVTINSIAHQIGTRRFDTADSSRNNWLLALLTFGEGWHNNHHYFPGAARQGFRWWEFDLTYYLLRTLAFFGLVWDLKPVPIHLKRAR</sequence>
<protein>
    <submittedName>
        <fullName evidence="14">Acyl-CoA desaturase</fullName>
    </submittedName>
</protein>
<keyword evidence="3" id="KW-0444">Lipid biosynthesis</keyword>
<keyword evidence="10 12" id="KW-0472">Membrane</keyword>
<keyword evidence="5" id="KW-0276">Fatty acid metabolism</keyword>